<dbReference type="AlphaFoldDB" id="A0A1G5PKP3"/>
<organism evidence="1 2">
    <name type="scientific">Epibacterium ulvae</name>
    <dbReference type="NCBI Taxonomy" id="1156985"/>
    <lineage>
        <taxon>Bacteria</taxon>
        <taxon>Pseudomonadati</taxon>
        <taxon>Pseudomonadota</taxon>
        <taxon>Alphaproteobacteria</taxon>
        <taxon>Rhodobacterales</taxon>
        <taxon>Roseobacteraceae</taxon>
        <taxon>Epibacterium</taxon>
    </lineage>
</organism>
<dbReference type="EMBL" id="FMWG01000001">
    <property type="protein sequence ID" value="SCZ50018.1"/>
    <property type="molecule type" value="Genomic_DNA"/>
</dbReference>
<dbReference type="Proteomes" id="UP000198767">
    <property type="component" value="Unassembled WGS sequence"/>
</dbReference>
<proteinExistence type="predicted"/>
<sequence>MLDATSQEMIKRAMKSARLERSAAFWDLCALVMGYVRSPRRNPSTTKVSRWV</sequence>
<reference evidence="1 2" key="1">
    <citation type="submission" date="2016-10" db="EMBL/GenBank/DDBJ databases">
        <authorList>
            <person name="de Groot N.N."/>
        </authorList>
    </citation>
    <scope>NUCLEOTIDE SEQUENCE [LARGE SCALE GENOMIC DNA]</scope>
    <source>
        <strain evidence="1 2">U95</strain>
    </source>
</reference>
<evidence type="ECO:0000313" key="2">
    <source>
        <dbReference type="Proteomes" id="UP000198767"/>
    </source>
</evidence>
<dbReference type="RefSeq" id="WP_157843956.1">
    <property type="nucleotide sequence ID" value="NZ_CANLDO010000002.1"/>
</dbReference>
<evidence type="ECO:0000313" key="1">
    <source>
        <dbReference type="EMBL" id="SCZ50018.1"/>
    </source>
</evidence>
<gene>
    <name evidence="1" type="ORF">SAMN04488118_101206</name>
</gene>
<name>A0A1G5PKP3_9RHOB</name>
<keyword evidence="2" id="KW-1185">Reference proteome</keyword>
<protein>
    <submittedName>
        <fullName evidence="1">Uncharacterized protein</fullName>
    </submittedName>
</protein>
<accession>A0A1G5PKP3</accession>
<dbReference type="STRING" id="1156985.SAMN04488118_101206"/>